<accession>A0AAU8B402</accession>
<reference evidence="1" key="1">
    <citation type="submission" date="2024-03" db="EMBL/GenBank/DDBJ databases">
        <title>Diverse circular DNA viruses in blood, oral, and fecal samples of captive lemurs.</title>
        <authorList>
            <person name="Paietta E.N."/>
            <person name="Kraberger S."/>
            <person name="Lund M.C."/>
            <person name="Custer J.M."/>
            <person name="Vargas K.M."/>
            <person name="Ehmke E.E."/>
            <person name="Yoder A.D."/>
            <person name="Varsani A."/>
        </authorList>
    </citation>
    <scope>NUCLEOTIDE SEQUENCE</scope>
    <source>
        <strain evidence="1">Duke_26_2</strain>
    </source>
</reference>
<protein>
    <submittedName>
        <fullName evidence="1">Tail protein</fullName>
    </submittedName>
</protein>
<dbReference type="EMBL" id="PP511706">
    <property type="protein sequence ID" value="XCD06765.1"/>
    <property type="molecule type" value="Genomic_DNA"/>
</dbReference>
<organism evidence="1">
    <name type="scientific">Dulem virus 30</name>
    <dbReference type="NCBI Taxonomy" id="3145748"/>
    <lineage>
        <taxon>Viruses</taxon>
        <taxon>Duplodnaviria</taxon>
        <taxon>Heunggongvirae</taxon>
        <taxon>Uroviricota</taxon>
        <taxon>Caudoviricetes</taxon>
    </lineage>
</organism>
<proteinExistence type="predicted"/>
<name>A0AAU8B402_9CAUD</name>
<evidence type="ECO:0000313" key="1">
    <source>
        <dbReference type="EMBL" id="XCD06765.1"/>
    </source>
</evidence>
<sequence length="141" mass="16378">MLIEFNTEEFLKSVEEALEEEKKVLAINMQKATTETLALAREKAPFDTGHMEEDSNTQVVIEDNFITGWIGFFAYYAIYVHQGTGLFALHGDGRQTPWWWRGTTEKWEGWHFTHGQKPKQFLLDALIENRTKIPEMLGENL</sequence>